<feature type="compositionally biased region" description="Basic and acidic residues" evidence="1">
    <location>
        <begin position="30"/>
        <end position="45"/>
    </location>
</feature>
<keyword evidence="3" id="KW-1185">Reference proteome</keyword>
<evidence type="ECO:0008006" key="4">
    <source>
        <dbReference type="Google" id="ProtNLM"/>
    </source>
</evidence>
<dbReference type="OrthoDB" id="5381434at2"/>
<dbReference type="Proteomes" id="UP000001351">
    <property type="component" value="Chromosome"/>
</dbReference>
<evidence type="ECO:0000313" key="3">
    <source>
        <dbReference type="Proteomes" id="UP000001351"/>
    </source>
</evidence>
<feature type="region of interest" description="Disordered" evidence="1">
    <location>
        <begin position="1"/>
        <end position="79"/>
    </location>
</feature>
<dbReference type="HOGENOM" id="CLU_070041_0_0_7"/>
<proteinExistence type="predicted"/>
<dbReference type="eggNOG" id="COG2812">
    <property type="taxonomic scope" value="Bacteria"/>
</dbReference>
<name>E3FKY3_STIAD</name>
<reference evidence="2 3" key="1">
    <citation type="journal article" date="2011" name="Mol. Biol. Evol.">
        <title>Comparative genomic analysis of fruiting body formation in Myxococcales.</title>
        <authorList>
            <person name="Huntley S."/>
            <person name="Hamann N."/>
            <person name="Wegener-Feldbrugge S."/>
            <person name="Treuner-Lange A."/>
            <person name="Kube M."/>
            <person name="Reinhardt R."/>
            <person name="Klages S."/>
            <person name="Muller R."/>
            <person name="Ronning C.M."/>
            <person name="Nierman W.C."/>
            <person name="Sogaard-Andersen L."/>
        </authorList>
    </citation>
    <scope>NUCLEOTIDE SEQUENCE [LARGE SCALE GENOMIC DNA]</scope>
    <source>
        <strain evidence="2 3">DW4/3-1</strain>
    </source>
</reference>
<sequence length="233" mass="24220">MAPPAPAPAGATPLSRVTTPAPVVRVTNVRKPESVADSVDERLFPEEGSAEGCASGDCLPGEEPEPEAPPPPVAQGRDNPALPLAERWRAAVETVRGASARHGTSLAHGRLLWLRPGEVGVAYVPSAAFHRSIIGAPSGKAVVEKALAEHFGRPMKLAVEEASAEVAASTVSIAEQDSQARAAHTQSTEGKVRSHPAVRSVLKLLGGEIEHIQVIEPERPSASPAPEVPEDSA</sequence>
<dbReference type="EMBL" id="CP002271">
    <property type="protein sequence ID" value="ADO70501.1"/>
    <property type="molecule type" value="Genomic_DNA"/>
</dbReference>
<dbReference type="AlphaFoldDB" id="E3FKY3"/>
<evidence type="ECO:0000313" key="2">
    <source>
        <dbReference type="EMBL" id="ADO70501.1"/>
    </source>
</evidence>
<dbReference type="KEGG" id="sur:STAUR_2698"/>
<organism evidence="2 3">
    <name type="scientific">Stigmatella aurantiaca (strain DW4/3-1)</name>
    <dbReference type="NCBI Taxonomy" id="378806"/>
    <lineage>
        <taxon>Bacteria</taxon>
        <taxon>Pseudomonadati</taxon>
        <taxon>Myxococcota</taxon>
        <taxon>Myxococcia</taxon>
        <taxon>Myxococcales</taxon>
        <taxon>Cystobacterineae</taxon>
        <taxon>Archangiaceae</taxon>
        <taxon>Stigmatella</taxon>
    </lineage>
</organism>
<evidence type="ECO:0000256" key="1">
    <source>
        <dbReference type="SAM" id="MobiDB-lite"/>
    </source>
</evidence>
<accession>E3FKY3</accession>
<dbReference type="RefSeq" id="WP_013375386.1">
    <property type="nucleotide sequence ID" value="NC_014623.1"/>
</dbReference>
<gene>
    <name evidence="2" type="ordered locus">STAUR_2698</name>
</gene>
<feature type="compositionally biased region" description="Low complexity" evidence="1">
    <location>
        <begin position="8"/>
        <end position="29"/>
    </location>
</feature>
<dbReference type="STRING" id="378806.STAUR_2698"/>
<protein>
    <recommendedName>
        <fullName evidence="4">DNA polymerase III subunit gamma/tau</fullName>
    </recommendedName>
</protein>